<feature type="compositionally biased region" description="Acidic residues" evidence="1">
    <location>
        <begin position="66"/>
        <end position="78"/>
    </location>
</feature>
<sequence>MSSKPLPKIVIKARPNTQPGPSSRRGRPRLVKVERDSEDDVQDEPDDVQESMDVDQPEEQTPAASEVDEEPEEDEDEPQVVVPLSREDGDDGADDEGEFGDDEYYGKPSRKIQGQTYFIEGDEFVTEDDPKGDEKIDKNGNLLGGRKFKASTFILPNRHPERQYMLAIDAARTSGFRDSLYYFRRNLLALKLNATQPEKDYLIAEGKLGSHLRTRSVTLITARSAYKLHGSKMIIDGRWVTDDYSEEKALAEVTEKGLKAGELVGELPDPAQTHQNAELSALGAGGGLGGLGGKGDRSGGGSGGLYKAGGPTTIFGGSGWGPFSDGPLNAVRKSLLSRDSVTEENWMWMMAARVREADEEWTKWRQGARKVPEGTEALQVTMANHPVPSDASKPGSTSTTHPLRDTIGAEQGNKRVIGFETEEEAATSSYPLGAYEPHTHFVHYRSDTQPTSARWVPVPDSPYKRRILGGTKVGNGAWALAWVDTVMESSAEAEGERVGEERNRLLREASADPIVLEPPLI</sequence>
<gene>
    <name evidence="2" type="ORF">EST38_g10185</name>
</gene>
<evidence type="ECO:0000313" key="2">
    <source>
        <dbReference type="EMBL" id="RXW15670.1"/>
    </source>
</evidence>
<feature type="compositionally biased region" description="Acidic residues" evidence="1">
    <location>
        <begin position="88"/>
        <end position="103"/>
    </location>
</feature>
<name>A0A4Q2D817_9AGAR</name>
<organism evidence="2 3">
    <name type="scientific">Candolleomyces aberdarensis</name>
    <dbReference type="NCBI Taxonomy" id="2316362"/>
    <lineage>
        <taxon>Eukaryota</taxon>
        <taxon>Fungi</taxon>
        <taxon>Dikarya</taxon>
        <taxon>Basidiomycota</taxon>
        <taxon>Agaricomycotina</taxon>
        <taxon>Agaricomycetes</taxon>
        <taxon>Agaricomycetidae</taxon>
        <taxon>Agaricales</taxon>
        <taxon>Agaricineae</taxon>
        <taxon>Psathyrellaceae</taxon>
        <taxon>Candolleomyces</taxon>
    </lineage>
</organism>
<keyword evidence="3" id="KW-1185">Reference proteome</keyword>
<feature type="compositionally biased region" description="Acidic residues" evidence="1">
    <location>
        <begin position="36"/>
        <end position="58"/>
    </location>
</feature>
<dbReference type="Proteomes" id="UP000290288">
    <property type="component" value="Unassembled WGS sequence"/>
</dbReference>
<dbReference type="InterPro" id="IPR013933">
    <property type="entry name" value="CRC_Rsc7/Swp82"/>
</dbReference>
<accession>A0A4Q2D817</accession>
<reference evidence="2 3" key="1">
    <citation type="submission" date="2019-01" db="EMBL/GenBank/DDBJ databases">
        <title>Draft genome sequence of Psathyrella aberdarensis IHI B618.</title>
        <authorList>
            <person name="Buettner E."/>
            <person name="Kellner H."/>
        </authorList>
    </citation>
    <scope>NUCLEOTIDE SEQUENCE [LARGE SCALE GENOMIC DNA]</scope>
    <source>
        <strain evidence="2 3">IHI B618</strain>
    </source>
</reference>
<dbReference type="OrthoDB" id="5598844at2759"/>
<feature type="region of interest" description="Disordered" evidence="1">
    <location>
        <begin position="1"/>
        <end position="112"/>
    </location>
</feature>
<dbReference type="AlphaFoldDB" id="A0A4Q2D817"/>
<evidence type="ECO:0000256" key="1">
    <source>
        <dbReference type="SAM" id="MobiDB-lite"/>
    </source>
</evidence>
<dbReference type="Pfam" id="PF08624">
    <property type="entry name" value="CRC_subunit"/>
    <property type="match status" value="1"/>
</dbReference>
<evidence type="ECO:0000313" key="3">
    <source>
        <dbReference type="Proteomes" id="UP000290288"/>
    </source>
</evidence>
<comment type="caution">
    <text evidence="2">The sequence shown here is derived from an EMBL/GenBank/DDBJ whole genome shotgun (WGS) entry which is preliminary data.</text>
</comment>
<proteinExistence type="predicted"/>
<feature type="region of interest" description="Disordered" evidence="1">
    <location>
        <begin position="385"/>
        <end position="410"/>
    </location>
</feature>
<protein>
    <submittedName>
        <fullName evidence="2">Uncharacterized protein</fullName>
    </submittedName>
</protein>
<dbReference type="STRING" id="2316362.A0A4Q2D817"/>
<dbReference type="EMBL" id="SDEE01000525">
    <property type="protein sequence ID" value="RXW15670.1"/>
    <property type="molecule type" value="Genomic_DNA"/>
</dbReference>